<dbReference type="InterPro" id="IPR050708">
    <property type="entry name" value="T6SS_VgrG/RHS"/>
</dbReference>
<dbReference type="Gene3D" id="2.180.10.10">
    <property type="entry name" value="RHS repeat-associated core"/>
    <property type="match status" value="2"/>
</dbReference>
<dbReference type="EMBL" id="NJAJ01000020">
    <property type="protein sequence ID" value="PHM65079.1"/>
    <property type="molecule type" value="Genomic_DNA"/>
</dbReference>
<organism evidence="5 6">
    <name type="scientific">Xenorhabdus stockiae</name>
    <dbReference type="NCBI Taxonomy" id="351614"/>
    <lineage>
        <taxon>Bacteria</taxon>
        <taxon>Pseudomonadati</taxon>
        <taxon>Pseudomonadota</taxon>
        <taxon>Gammaproteobacteria</taxon>
        <taxon>Enterobacterales</taxon>
        <taxon>Morganellaceae</taxon>
        <taxon>Xenorhabdus</taxon>
    </lineage>
</organism>
<evidence type="ECO:0000259" key="4">
    <source>
        <dbReference type="Pfam" id="PF25023"/>
    </source>
</evidence>
<keyword evidence="3" id="KW-0812">Transmembrane</keyword>
<proteinExistence type="predicted"/>
<reference evidence="5 6" key="1">
    <citation type="journal article" date="2017" name="Nat. Microbiol.">
        <title>Natural product diversity associated with the nematode symbionts Photorhabdus and Xenorhabdus.</title>
        <authorList>
            <person name="Tobias N.J."/>
            <person name="Wolff H."/>
            <person name="Djahanschiri B."/>
            <person name="Grundmann F."/>
            <person name="Kronenwerth M."/>
            <person name="Shi Y.M."/>
            <person name="Simonyi S."/>
            <person name="Grun P."/>
            <person name="Shapiro-Ilan D."/>
            <person name="Pidot S.J."/>
            <person name="Stinear T.P."/>
            <person name="Ebersberger I."/>
            <person name="Bode H.B."/>
        </authorList>
    </citation>
    <scope>NUCLEOTIDE SEQUENCE [LARGE SCALE GENOMIC DNA]</scope>
    <source>
        <strain evidence="5 6">DSM 17904</strain>
    </source>
</reference>
<keyword evidence="6" id="KW-1185">Reference proteome</keyword>
<name>A0A2D0KNR9_9GAMM</name>
<keyword evidence="3" id="KW-0472">Membrane</keyword>
<feature type="transmembrane region" description="Helical" evidence="3">
    <location>
        <begin position="1387"/>
        <end position="1408"/>
    </location>
</feature>
<protein>
    <submittedName>
        <fullName evidence="5">RHS family protein</fullName>
    </submittedName>
</protein>
<feature type="domain" description="Teneurin-like YD-shell" evidence="4">
    <location>
        <begin position="780"/>
        <end position="1355"/>
    </location>
</feature>
<feature type="region of interest" description="Disordered" evidence="2">
    <location>
        <begin position="396"/>
        <end position="415"/>
    </location>
</feature>
<dbReference type="NCBIfam" id="TIGR03696">
    <property type="entry name" value="Rhs_assc_core"/>
    <property type="match status" value="1"/>
</dbReference>
<dbReference type="Proteomes" id="UP000222366">
    <property type="component" value="Unassembled WGS sequence"/>
</dbReference>
<dbReference type="PANTHER" id="PTHR32305:SF15">
    <property type="entry name" value="PROTEIN RHSA-RELATED"/>
    <property type="match status" value="1"/>
</dbReference>
<evidence type="ECO:0000256" key="2">
    <source>
        <dbReference type="SAM" id="MobiDB-lite"/>
    </source>
</evidence>
<dbReference type="PANTHER" id="PTHR32305">
    <property type="match status" value="1"/>
</dbReference>
<evidence type="ECO:0000313" key="5">
    <source>
        <dbReference type="EMBL" id="PHM65079.1"/>
    </source>
</evidence>
<sequence length="1699" mass="189133">MSNNFFSQATNFQSSTTGSVDPRTGLFNCTMPLAHLIGNTLLGPELTLALSYSPLNPMNIGFGVGFSLGLTHYDSEKQLLMLSTGERYKVYETDDSVSLKQYKQDVVRFEKDVTKDVYRVIHKSGLMEILSGPLNAYNLKIPMRIINPLGHSLKLAWNYEIVGLPRLAAISDDNQTLFNIDYQTGIYTDMTVWPGSTESYTIRLIFENDRVVQIRNNVDQQTLSWGLEYESDCGFLTRITSPTGFVEFVDYDPDGHQFPDEAGLPPLPYVTQYTQQTKNSPDVIRHYEYTEPNFLGYENKESWNEDEDYLLYGKMTYYLYGSTEHWNNGSEQRHILRRYNSYHLLITENVQQNSCQRQHETHYYAQIGLEFAQQPPQFQLPKSATIRFIAQADQPDDAPLTREETTQTEFDTAGNPTLQIAPDGTRTEWVYYPAEGETSTKDNTVYCPADPHGFVRYVKSKKIIPPPVTGYDDVPVHQEIYRYASLPTRPDSLTDHAVVCTRQEVYSDKILLHIRQTEYRDEPEGPHHGRVDSVVETVYSLQDPASAQPRSPWNSQKTFVYVLNAGQLRCTTQWCGHDGFTLSSIQEKSCLSGKIGYQQNPQGCTTHYLYDALGRLLTQKDNANTNYAREKGYTYSLEAPGVVTTTQTDVWGNQARCQADGRGQVYQLDILAKKLDILAKEQATTDWHLLSKNGRDSWGRVVTQSHHDTLPTGPDPAQPDTVKTCSISLNQQITYDDWGQPSLITSDTGQRSRQVFNPVTQITRCTTEVDGLTFGYTETAYNLRHQPLTVTLYDSQGQFVSQQQNEYDGLGRLRATVDALAQKTQYTYDAFHRVATITYSDGTVVQKRYASFSADNLVTQIVADGKVLGQRVFDSLHRVISVTVGGRTHEATYTCSNPAPEIVTDPLKQTVHQQYEPRLGNALLQRTTAGITQTFSYDAKTGAMINAVAEKQVSQQCEYTPAGLLRQETTTFNDTGVARHTQYTYSPGGQLTACQDVTGTRRQRYFDTQGRPVMITDSAINVTMSYDAASRLNCWTVHDNAQSQSLTTTLTWDDLGRETERRIDSGTDVLTLTQTYTVLGQLASRETRSQQAGLLRQESYTYDVARRWLTDYQCSGTECPQDAYGMSLRRQQFTYDRLGNMLTCVTTLADNSCDTATFTYSPSDPCQLYRITHTHPAYPAKITLTYDAGGRLIQDESGNQLTYDALGRLISVTLKEKISTYGYDAANRLVLHRLDNTGTQELYYQGNARVAEVQRESGTATRLVHANGTPAAVIAGDKTHLLGTDGQGSLLIDQPGSGTPTRYRYTPYGQQAADEQNMVLPGYTGERADPTGGGYHLGNGYRTYSPVLMRFTAPDSLSPFGAGGLNPYAYCLGDPVNHSDPSGHMSWGSIFGIVLGTVGLLAGLAMAIPTGGASLSIDGAIIAGIGFLGDATSIASVATEESNPQASAILGWASLGLGALSLGSGLLGGLTRGMRQVGEQLSDSFAHGLSGRGAAQAGSSSHYAVTTTETEYTRNFRKLMNLGGSELIDNQMNTIQIDWNTTRHLIPESEYGASYKTLLKLGVDESPSGSNVWKLKTDASGLDRIMGGSHHVNITRNIYEKLYLPFINDATLVTHASNTNNIRAIIDHQILNRIPFDANIMNSIRMYWSASHYSGTFKDWLVAEMVLRFPNNEQNIRETASVIYMDNTKIFADFYNLYL</sequence>
<keyword evidence="3" id="KW-1133">Transmembrane helix</keyword>
<accession>A0A2D0KNR9</accession>
<keyword evidence="1" id="KW-0677">Repeat</keyword>
<feature type="transmembrane region" description="Helical" evidence="3">
    <location>
        <begin position="1449"/>
        <end position="1470"/>
    </location>
</feature>
<dbReference type="Pfam" id="PF25023">
    <property type="entry name" value="TEN_YD-shell"/>
    <property type="match status" value="1"/>
</dbReference>
<dbReference type="InterPro" id="IPR006530">
    <property type="entry name" value="YD"/>
</dbReference>
<evidence type="ECO:0000256" key="3">
    <source>
        <dbReference type="SAM" id="Phobius"/>
    </source>
</evidence>
<evidence type="ECO:0000313" key="6">
    <source>
        <dbReference type="Proteomes" id="UP000222366"/>
    </source>
</evidence>
<comment type="caution">
    <text evidence="5">The sequence shown here is derived from an EMBL/GenBank/DDBJ whole genome shotgun (WGS) entry which is preliminary data.</text>
</comment>
<evidence type="ECO:0000256" key="1">
    <source>
        <dbReference type="ARBA" id="ARBA00022737"/>
    </source>
</evidence>
<gene>
    <name evidence="5" type="ORF">Xsto_02394</name>
</gene>
<dbReference type="NCBIfam" id="TIGR01643">
    <property type="entry name" value="YD_repeat_2x"/>
    <property type="match status" value="1"/>
</dbReference>
<dbReference type="RefSeq" id="WP_099125174.1">
    <property type="nucleotide sequence ID" value="NZ_CAWNRH010000094.1"/>
</dbReference>
<dbReference type="InterPro" id="IPR056823">
    <property type="entry name" value="TEN-like_YD-shell"/>
</dbReference>
<dbReference type="InterPro" id="IPR022385">
    <property type="entry name" value="Rhs_assc_core"/>
</dbReference>
<feature type="transmembrane region" description="Helical" evidence="3">
    <location>
        <begin position="1415"/>
        <end position="1437"/>
    </location>
</feature>